<keyword evidence="3" id="KW-1185">Reference proteome</keyword>
<evidence type="ECO:0000313" key="3">
    <source>
        <dbReference type="Proteomes" id="UP001072034"/>
    </source>
</evidence>
<dbReference type="EMBL" id="JAPTMY010000009">
    <property type="protein sequence ID" value="MCZ0857532.1"/>
    <property type="molecule type" value="Genomic_DNA"/>
</dbReference>
<dbReference type="Proteomes" id="UP001072034">
    <property type="component" value="Unassembled WGS sequence"/>
</dbReference>
<comment type="caution">
    <text evidence="2">The sequence shown here is derived from an EMBL/GenBank/DDBJ whole genome shotgun (WGS) entry which is preliminary data.</text>
</comment>
<sequence length="98" mass="9927">MVRLLAGRLGLAGLGVAGLTGHLGLAGLAGHLGLAGLGVAGLTGHLRLAVDVDWRAEPLLLAVGQRNGGRDTASDGDDDKGSDYDPCPGRVRRVPEQP</sequence>
<evidence type="ECO:0000256" key="1">
    <source>
        <dbReference type="SAM" id="MobiDB-lite"/>
    </source>
</evidence>
<feature type="compositionally biased region" description="Basic and acidic residues" evidence="1">
    <location>
        <begin position="68"/>
        <end position="83"/>
    </location>
</feature>
<accession>A0ABT4I8F3</accession>
<name>A0ABT4I8F3_9ACTO</name>
<reference evidence="2" key="1">
    <citation type="submission" date="2022-10" db="EMBL/GenBank/DDBJ databases">
        <title>Genome sequence of Actinomyces israelii ATCC 10048.</title>
        <authorList>
            <person name="Watt R.M."/>
            <person name="Tong W.M."/>
        </authorList>
    </citation>
    <scope>NUCLEOTIDE SEQUENCE</scope>
    <source>
        <strain evidence="2">ATCC 10048</strain>
    </source>
</reference>
<dbReference type="RefSeq" id="WP_268917100.1">
    <property type="nucleotide sequence ID" value="NZ_JAPTMY010000009.1"/>
</dbReference>
<evidence type="ECO:0008006" key="4">
    <source>
        <dbReference type="Google" id="ProtNLM"/>
    </source>
</evidence>
<gene>
    <name evidence="2" type="ORF">OHJ16_05685</name>
</gene>
<protein>
    <recommendedName>
        <fullName evidence="4">Secreted protein</fullName>
    </recommendedName>
</protein>
<evidence type="ECO:0000313" key="2">
    <source>
        <dbReference type="EMBL" id="MCZ0857532.1"/>
    </source>
</evidence>
<proteinExistence type="predicted"/>
<organism evidence="2 3">
    <name type="scientific">Actinomyces israelii</name>
    <dbReference type="NCBI Taxonomy" id="1659"/>
    <lineage>
        <taxon>Bacteria</taxon>
        <taxon>Bacillati</taxon>
        <taxon>Actinomycetota</taxon>
        <taxon>Actinomycetes</taxon>
        <taxon>Actinomycetales</taxon>
        <taxon>Actinomycetaceae</taxon>
        <taxon>Actinomyces</taxon>
    </lineage>
</organism>
<feature type="region of interest" description="Disordered" evidence="1">
    <location>
        <begin position="65"/>
        <end position="98"/>
    </location>
</feature>